<evidence type="ECO:0000256" key="2">
    <source>
        <dbReference type="ARBA" id="ARBA00022801"/>
    </source>
</evidence>
<dbReference type="PROSITE" id="PS00893">
    <property type="entry name" value="NUDIX_BOX"/>
    <property type="match status" value="1"/>
</dbReference>
<dbReference type="EMBL" id="CP034687">
    <property type="protein sequence ID" value="AZS84465.1"/>
    <property type="molecule type" value="Genomic_DNA"/>
</dbReference>
<name>A0A3Q9KTV1_STRGD</name>
<dbReference type="SUPFAM" id="SSF55811">
    <property type="entry name" value="Nudix"/>
    <property type="match status" value="2"/>
</dbReference>
<organism evidence="5 7">
    <name type="scientific">Streptomyces griseoviridis</name>
    <dbReference type="NCBI Taxonomy" id="45398"/>
    <lineage>
        <taxon>Bacteria</taxon>
        <taxon>Bacillati</taxon>
        <taxon>Actinomycetota</taxon>
        <taxon>Actinomycetes</taxon>
        <taxon>Kitasatosporales</taxon>
        <taxon>Streptomycetaceae</taxon>
        <taxon>Streptomyces</taxon>
    </lineage>
</organism>
<dbReference type="InterPro" id="IPR020084">
    <property type="entry name" value="NUDIX_hydrolase_CS"/>
</dbReference>
<dbReference type="KEGG" id="sgd:ELQ87_09330"/>
<evidence type="ECO:0000313" key="5">
    <source>
        <dbReference type="EMBL" id="AZS84465.1"/>
    </source>
</evidence>
<dbReference type="PROSITE" id="PS51462">
    <property type="entry name" value="NUDIX"/>
    <property type="match status" value="2"/>
</dbReference>
<dbReference type="OrthoDB" id="4247482at2"/>
<reference evidence="6 8" key="1">
    <citation type="submission" date="2018-04" db="EMBL/GenBank/DDBJ databases">
        <title>Complete genome sequences of Streptomyces griseoviridis K61 and characterization of antagonistic properties of biological control agents.</title>
        <authorList>
            <person name="Mariita R.M."/>
            <person name="Sello J.K."/>
        </authorList>
    </citation>
    <scope>NUCLEOTIDE SEQUENCE [LARGE SCALE GENOMIC DNA]</scope>
    <source>
        <strain evidence="6 8">K61</strain>
    </source>
</reference>
<evidence type="ECO:0000259" key="4">
    <source>
        <dbReference type="PROSITE" id="PS51462"/>
    </source>
</evidence>
<sequence length="376" mass="39909">MPADDMRDPEGLMAPEDYARSRAVFWGGAAVLFTDALGRVLVLDPAYRPGKLLLPGGGVDQAERPSAAAVREVSEELGLSVAVGQLLAVDWVSRGNPEFGKVYGFPGETVSIWDGGLLEESDIAQIRLPEHEITSFHFLPPAQAARRMRPIERRRMLAALRARIDRAGPAVLEDGETVGLGQALQRWDVVPRIATGYQDIAWHPAMEPAAGLPVKQAWVWAFDPLGRVVVLVDPRDGHIVLPGGTVEMDDNGPKAAALREAAEEAALRLHDAAYLGYLLDPDGAVYGPGTGANARARYIARIDSLGPAAPDVATGITYGRLLVSPAQASELLGLGCAGAEQAEYAARTAAARWGIPLSPPQAAIEIPHTGMAALLP</sequence>
<gene>
    <name evidence="6" type="ORF">DDJ31_29995</name>
    <name evidence="5" type="ORF">ELQ87_09330</name>
</gene>
<keyword evidence="3" id="KW-0460">Magnesium</keyword>
<dbReference type="AlphaFoldDB" id="A0A3Q9KTV1"/>
<feature type="domain" description="Nudix hydrolase" evidence="4">
    <location>
        <begin position="212"/>
        <end position="349"/>
    </location>
</feature>
<evidence type="ECO:0000313" key="7">
    <source>
        <dbReference type="Proteomes" id="UP000271291"/>
    </source>
</evidence>
<dbReference type="GO" id="GO:0016787">
    <property type="term" value="F:hydrolase activity"/>
    <property type="evidence" value="ECO:0007669"/>
    <property type="project" value="UniProtKB-KW"/>
</dbReference>
<keyword evidence="8" id="KW-1185">Reference proteome</keyword>
<keyword evidence="2 5" id="KW-0378">Hydrolase</keyword>
<dbReference type="EMBL" id="CP029078">
    <property type="protein sequence ID" value="QCN88678.1"/>
    <property type="molecule type" value="Genomic_DNA"/>
</dbReference>
<accession>A0A3Q9KTV1</accession>
<dbReference type="PANTHER" id="PTHR43046:SF12">
    <property type="entry name" value="GDP-MANNOSE MANNOSYL HYDROLASE"/>
    <property type="match status" value="1"/>
</dbReference>
<reference evidence="5 7" key="2">
    <citation type="submission" date="2018-12" db="EMBL/GenBank/DDBJ databases">
        <title>Streptomyces griseoviridis F1-27 complete genome.</title>
        <authorList>
            <person name="Mariita R.M."/>
            <person name="Sello J.K."/>
        </authorList>
    </citation>
    <scope>NUCLEOTIDE SEQUENCE [LARGE SCALE GENOMIC DNA]</scope>
    <source>
        <strain evidence="5 7">F1-27</strain>
    </source>
</reference>
<evidence type="ECO:0000256" key="1">
    <source>
        <dbReference type="ARBA" id="ARBA00001946"/>
    </source>
</evidence>
<dbReference type="InterPro" id="IPR015797">
    <property type="entry name" value="NUDIX_hydrolase-like_dom_sf"/>
</dbReference>
<dbReference type="PANTHER" id="PTHR43046">
    <property type="entry name" value="GDP-MANNOSE MANNOSYL HYDROLASE"/>
    <property type="match status" value="1"/>
</dbReference>
<dbReference type="Proteomes" id="UP000271291">
    <property type="component" value="Chromosome"/>
</dbReference>
<dbReference type="Proteomes" id="UP000501753">
    <property type="component" value="Chromosome"/>
</dbReference>
<dbReference type="CDD" id="cd18876">
    <property type="entry name" value="NUDIX_Hydrolase"/>
    <property type="match status" value="1"/>
</dbReference>
<dbReference type="Gene3D" id="3.90.79.10">
    <property type="entry name" value="Nucleoside Triphosphate Pyrophosphohydrolase"/>
    <property type="match status" value="2"/>
</dbReference>
<protein>
    <submittedName>
        <fullName evidence="5">NUDIX hydrolase</fullName>
    </submittedName>
</protein>
<proteinExistence type="predicted"/>
<evidence type="ECO:0000313" key="8">
    <source>
        <dbReference type="Proteomes" id="UP000501753"/>
    </source>
</evidence>
<dbReference type="InterPro" id="IPR000086">
    <property type="entry name" value="NUDIX_hydrolase_dom"/>
</dbReference>
<feature type="domain" description="Nudix hydrolase" evidence="4">
    <location>
        <begin position="23"/>
        <end position="161"/>
    </location>
</feature>
<dbReference type="Pfam" id="PF00293">
    <property type="entry name" value="NUDIX"/>
    <property type="match status" value="2"/>
</dbReference>
<comment type="cofactor">
    <cofactor evidence="1">
        <name>Mg(2+)</name>
        <dbReference type="ChEBI" id="CHEBI:18420"/>
    </cofactor>
</comment>
<evidence type="ECO:0000313" key="6">
    <source>
        <dbReference type="EMBL" id="QCN88678.1"/>
    </source>
</evidence>
<dbReference type="RefSeq" id="WP_127177366.1">
    <property type="nucleotide sequence ID" value="NZ_CP029078.1"/>
</dbReference>
<evidence type="ECO:0000256" key="3">
    <source>
        <dbReference type="ARBA" id="ARBA00022842"/>
    </source>
</evidence>